<protein>
    <submittedName>
        <fullName evidence="2">Uncharacterized protein</fullName>
    </submittedName>
</protein>
<dbReference type="EMBL" id="NAJQ01000290">
    <property type="protein sequence ID" value="TKA72857.1"/>
    <property type="molecule type" value="Genomic_DNA"/>
</dbReference>
<proteinExistence type="predicted"/>
<feature type="compositionally biased region" description="Acidic residues" evidence="1">
    <location>
        <begin position="464"/>
        <end position="475"/>
    </location>
</feature>
<comment type="caution">
    <text evidence="2">The sequence shown here is derived from an EMBL/GenBank/DDBJ whole genome shotgun (WGS) entry which is preliminary data.</text>
</comment>
<organism evidence="2 3">
    <name type="scientific">Friedmanniomyces simplex</name>
    <dbReference type="NCBI Taxonomy" id="329884"/>
    <lineage>
        <taxon>Eukaryota</taxon>
        <taxon>Fungi</taxon>
        <taxon>Dikarya</taxon>
        <taxon>Ascomycota</taxon>
        <taxon>Pezizomycotina</taxon>
        <taxon>Dothideomycetes</taxon>
        <taxon>Dothideomycetidae</taxon>
        <taxon>Mycosphaerellales</taxon>
        <taxon>Teratosphaeriaceae</taxon>
        <taxon>Friedmanniomyces</taxon>
    </lineage>
</organism>
<dbReference type="AlphaFoldDB" id="A0A4U0XAL3"/>
<dbReference type="OrthoDB" id="3882650at2759"/>
<feature type="compositionally biased region" description="Basic residues" evidence="1">
    <location>
        <begin position="445"/>
        <end position="454"/>
    </location>
</feature>
<sequence length="866" mass="98480">MARVKASEVALDVKFYAEKDKLLDSRVIRLERETTVTSLTKALHDTIVAVIRATGHIPFAKKRGGKHDFLYDIGFRFTDSGFRNYTCLIDSYPDLNIDTLADLFREPDKKDKTVDVVVDIEAEKRDTNSKKVPAADWAKNVRHGVILETYDYFRLGISTATEEESKISETAANALRARVDAAQHADTISTYDALLAWRYNGTSPGWPGSGWLIPVPVHDFGDVCFGNSYDSDYIVEESHEGHIYLDPFERFNGKARLSNWRRRCAVKWPEGGIFLAVQFVSRMPGMLQMVFPEKLTVAIRKENQDEAEIVRSAAIEAMRNCPKPTIVQPKAERKPCIRLFDKKYRGQWIVQLWVLQQDPAPRKLRLWAPGAVDEDGRVTNFGQLECLSTVKGEKGDSRVFMLAVVGPKDTGAWMVTGSPYEKHKAGDVEAGAGPGDAEEREEKTGRKKRRRTQKRDKEKRERNEEDGEEDQEEQERDGQEWERYDDERKRLDEDAGDDNAGRHGAENDEAGGQHDPKEEDEEDHAKQRPSNAKADSEAGTYRKPVRPPGQASRGQEQSYGFTSINQGLREGRRGGGKPYSEVQKEYNAQQRQRDKLEQQMYHHHVRKERVDFRLCDAGIYPYPRTVSPGVDGRVVPYAMRPSSDRRRLSNDWDRCIRYLTDKFEIPFDGITEVHWHRQEESCSSIRPFAGKVILYTSGTICLHFITKWTEMLVLHPCGFHIGKNGSPFAEAERRLVRIPLYKGVRYSREGVARAFLAVEGVPEGDVAEVLYHPHGEECATMIPFGGKLEGQGWDRPVHMHLRLKTGEAFEWGVFREKVRRTAMAIRELGGKAVGKEGGAMGGQDPLRIGDRMDVIWRASLDARRLL</sequence>
<feature type="region of interest" description="Disordered" evidence="1">
    <location>
        <begin position="423"/>
        <end position="579"/>
    </location>
</feature>
<name>A0A4U0XAL3_9PEZI</name>
<evidence type="ECO:0000256" key="1">
    <source>
        <dbReference type="SAM" id="MobiDB-lite"/>
    </source>
</evidence>
<feature type="compositionally biased region" description="Basic and acidic residues" evidence="1">
    <location>
        <begin position="476"/>
        <end position="517"/>
    </location>
</feature>
<gene>
    <name evidence="2" type="ORF">B0A55_07702</name>
</gene>
<keyword evidence="3" id="KW-1185">Reference proteome</keyword>
<feature type="compositionally biased region" description="Polar residues" evidence="1">
    <location>
        <begin position="552"/>
        <end position="566"/>
    </location>
</feature>
<dbReference type="Proteomes" id="UP000309340">
    <property type="component" value="Unassembled WGS sequence"/>
</dbReference>
<accession>A0A4U0XAL3</accession>
<evidence type="ECO:0000313" key="3">
    <source>
        <dbReference type="Proteomes" id="UP000309340"/>
    </source>
</evidence>
<reference evidence="2 3" key="1">
    <citation type="submission" date="2017-03" db="EMBL/GenBank/DDBJ databases">
        <title>Genomes of endolithic fungi from Antarctica.</title>
        <authorList>
            <person name="Coleine C."/>
            <person name="Masonjones S."/>
            <person name="Stajich J.E."/>
        </authorList>
    </citation>
    <scope>NUCLEOTIDE SEQUENCE [LARGE SCALE GENOMIC DNA]</scope>
    <source>
        <strain evidence="2 3">CCFEE 5184</strain>
    </source>
</reference>
<evidence type="ECO:0000313" key="2">
    <source>
        <dbReference type="EMBL" id="TKA72857.1"/>
    </source>
</evidence>